<name>D7CBC3_STRBB</name>
<dbReference type="HOGENOM" id="CLU_1601719_0_0_11"/>
<gene>
    <name evidence="2" type="ordered locus">SBI_09682</name>
</gene>
<dbReference type="EMBL" id="CP002047">
    <property type="protein sequence ID" value="ADI12800.1"/>
    <property type="molecule type" value="Genomic_DNA"/>
</dbReference>
<feature type="compositionally biased region" description="Basic and acidic residues" evidence="1">
    <location>
        <begin position="151"/>
        <end position="166"/>
    </location>
</feature>
<accession>D7CBC3</accession>
<dbReference type="KEGG" id="sbh:SBI_09682"/>
<dbReference type="eggNOG" id="ENOG5031YGB">
    <property type="taxonomic scope" value="Bacteria"/>
</dbReference>
<dbReference type="RefSeq" id="WP_014182247.1">
    <property type="nucleotide sequence ID" value="NC_016582.1"/>
</dbReference>
<evidence type="ECO:0000256" key="1">
    <source>
        <dbReference type="SAM" id="MobiDB-lite"/>
    </source>
</evidence>
<dbReference type="PATRIC" id="fig|749414.3.peg.9966"/>
<reference evidence="2 3" key="1">
    <citation type="journal article" date="2010" name="J. Bacteriol.">
        <title>Genome sequence of the milbemycin-producing bacterium Streptomyces bingchenggensis.</title>
        <authorList>
            <person name="Wang X.J."/>
            <person name="Yan Y.J."/>
            <person name="Zhang B."/>
            <person name="An J."/>
            <person name="Wang J.J."/>
            <person name="Tian J."/>
            <person name="Jiang L."/>
            <person name="Chen Y.H."/>
            <person name="Huang S.X."/>
            <person name="Yin M."/>
            <person name="Zhang J."/>
            <person name="Gao A.L."/>
            <person name="Liu C.X."/>
            <person name="Zhu Z.X."/>
            <person name="Xiang W.S."/>
        </authorList>
    </citation>
    <scope>NUCLEOTIDE SEQUENCE [LARGE SCALE GENOMIC DNA]</scope>
    <source>
        <strain evidence="2 3">BCW-1</strain>
    </source>
</reference>
<keyword evidence="3" id="KW-1185">Reference proteome</keyword>
<evidence type="ECO:0000313" key="2">
    <source>
        <dbReference type="EMBL" id="ADI12800.1"/>
    </source>
</evidence>
<proteinExistence type="predicted"/>
<dbReference type="AlphaFoldDB" id="D7CBC3"/>
<organism evidence="2 3">
    <name type="scientific">Streptomyces bingchenggensis (strain BCW-1)</name>
    <dbReference type="NCBI Taxonomy" id="749414"/>
    <lineage>
        <taxon>Bacteria</taxon>
        <taxon>Bacillati</taxon>
        <taxon>Actinomycetota</taxon>
        <taxon>Actinomycetes</taxon>
        <taxon>Kitasatosporales</taxon>
        <taxon>Streptomycetaceae</taxon>
        <taxon>Streptomyces</taxon>
    </lineage>
</organism>
<feature type="region of interest" description="Disordered" evidence="1">
    <location>
        <begin position="139"/>
        <end position="166"/>
    </location>
</feature>
<sequence>MTVFHVRKGSEKQARGNGGRSAEIVVDKVLYSRDGARNLPDSFRAELWPVPCVPWVKAGHTYLGLLVFDSVAGEPSTWRPVYSGGVLPYDNESIGTGEIEGKEGEMPYEDLSPFGLSKQMHGEHALTLQSLLRKTEPYAEAAKHPNLSPGERYERVREGREARRDE</sequence>
<evidence type="ECO:0000313" key="3">
    <source>
        <dbReference type="Proteomes" id="UP000000377"/>
    </source>
</evidence>
<dbReference type="Proteomes" id="UP000000377">
    <property type="component" value="Chromosome"/>
</dbReference>
<protein>
    <submittedName>
        <fullName evidence="2">Uncharacterized protein</fullName>
    </submittedName>
</protein>